<evidence type="ECO:0000313" key="3">
    <source>
        <dbReference type="EMBL" id="CAG7817091.1"/>
    </source>
</evidence>
<keyword evidence="4" id="KW-1185">Reference proteome</keyword>
<organism evidence="3 4">
    <name type="scientific">Allacma fusca</name>
    <dbReference type="NCBI Taxonomy" id="39272"/>
    <lineage>
        <taxon>Eukaryota</taxon>
        <taxon>Metazoa</taxon>
        <taxon>Ecdysozoa</taxon>
        <taxon>Arthropoda</taxon>
        <taxon>Hexapoda</taxon>
        <taxon>Collembola</taxon>
        <taxon>Symphypleona</taxon>
        <taxon>Sminthuridae</taxon>
        <taxon>Allacma</taxon>
    </lineage>
</organism>
<dbReference type="InterPro" id="IPR005018">
    <property type="entry name" value="DOMON_domain"/>
</dbReference>
<dbReference type="Proteomes" id="UP000708208">
    <property type="component" value="Unassembled WGS sequence"/>
</dbReference>
<reference evidence="3" key="1">
    <citation type="submission" date="2021-06" db="EMBL/GenBank/DDBJ databases">
        <authorList>
            <person name="Hodson N. C."/>
            <person name="Mongue J. A."/>
            <person name="Jaron S. K."/>
        </authorList>
    </citation>
    <scope>NUCLEOTIDE SEQUENCE</scope>
</reference>
<dbReference type="EMBL" id="CAJVCH010385766">
    <property type="protein sequence ID" value="CAG7817091.1"/>
    <property type="molecule type" value="Genomic_DNA"/>
</dbReference>
<protein>
    <recommendedName>
        <fullName evidence="2">DOMON domain-containing protein</fullName>
    </recommendedName>
</protein>
<dbReference type="SMART" id="SM00664">
    <property type="entry name" value="DoH"/>
    <property type="match status" value="2"/>
</dbReference>
<dbReference type="GO" id="GO:0005615">
    <property type="term" value="C:extracellular space"/>
    <property type="evidence" value="ECO:0007669"/>
    <property type="project" value="TreeGrafter"/>
</dbReference>
<sequence length="339" mass="38958">MEWTLFPWIFVISLFVLTTHSRSIHENSRAYPGIRGEVDLSPEFKLLWDVSSEESKITFTVRVRALGWIGFGISNTPTKASSDAVLGGVKHGVPYFDDYHFVFGNTPVRDPSQDWTLISASEMEEYTTLSFHRKFDTKDERDDVIITKIQLPLPLSRPRLNLRRQNPLPLSRPRLNLRRQNHLPPNRFTRTEVLSSTFEVTWTVDFAKEYVIFNVTANTTGYVGFGFSGYGNMMGADLIVGGAFRSTPYFDDYHSILDGEPVMDSNQSWILIHAQEVDFQTNLIFGRPFNTHDNEDLPIKNEWTYFIWALADCDNLRYHSTSRGSFLVNILDPRSNIPT</sequence>
<dbReference type="PROSITE" id="PS50836">
    <property type="entry name" value="DOMON"/>
    <property type="match status" value="2"/>
</dbReference>
<evidence type="ECO:0000256" key="1">
    <source>
        <dbReference type="SAM" id="SignalP"/>
    </source>
</evidence>
<dbReference type="InterPro" id="IPR000945">
    <property type="entry name" value="DBH-like"/>
</dbReference>
<evidence type="ECO:0000259" key="2">
    <source>
        <dbReference type="PROSITE" id="PS50836"/>
    </source>
</evidence>
<feature type="signal peptide" evidence="1">
    <location>
        <begin position="1"/>
        <end position="21"/>
    </location>
</feature>
<dbReference type="PANTHER" id="PTHR10157:SF23">
    <property type="entry name" value="MOXD1 HOMOLOG 1"/>
    <property type="match status" value="1"/>
</dbReference>
<proteinExistence type="predicted"/>
<feature type="domain" description="DOMON" evidence="2">
    <location>
        <begin position="196"/>
        <end position="311"/>
    </location>
</feature>
<dbReference type="Pfam" id="PF03351">
    <property type="entry name" value="DOMON"/>
    <property type="match status" value="2"/>
</dbReference>
<name>A0A8J2P718_9HEXA</name>
<dbReference type="GO" id="GO:0030667">
    <property type="term" value="C:secretory granule membrane"/>
    <property type="evidence" value="ECO:0007669"/>
    <property type="project" value="TreeGrafter"/>
</dbReference>
<gene>
    <name evidence="3" type="ORF">AFUS01_LOCUS27675</name>
</gene>
<keyword evidence="1" id="KW-0732">Signal</keyword>
<dbReference type="GO" id="GO:0006589">
    <property type="term" value="P:octopamine biosynthetic process"/>
    <property type="evidence" value="ECO:0007669"/>
    <property type="project" value="TreeGrafter"/>
</dbReference>
<dbReference type="AlphaFoldDB" id="A0A8J2P718"/>
<dbReference type="GO" id="GO:0042420">
    <property type="term" value="P:dopamine catabolic process"/>
    <property type="evidence" value="ECO:0007669"/>
    <property type="project" value="TreeGrafter"/>
</dbReference>
<dbReference type="GO" id="GO:0004500">
    <property type="term" value="F:dopamine beta-monooxygenase activity"/>
    <property type="evidence" value="ECO:0007669"/>
    <property type="project" value="InterPro"/>
</dbReference>
<accession>A0A8J2P718</accession>
<dbReference type="CDD" id="cd09631">
    <property type="entry name" value="DOMON_DOH"/>
    <property type="match status" value="2"/>
</dbReference>
<dbReference type="InterPro" id="IPR045266">
    <property type="entry name" value="DOH_DOMON"/>
</dbReference>
<feature type="chain" id="PRO_5035163683" description="DOMON domain-containing protein" evidence="1">
    <location>
        <begin position="22"/>
        <end position="339"/>
    </location>
</feature>
<dbReference type="OrthoDB" id="19261at2759"/>
<comment type="caution">
    <text evidence="3">The sequence shown here is derived from an EMBL/GenBank/DDBJ whole genome shotgun (WGS) entry which is preliminary data.</text>
</comment>
<feature type="domain" description="DOMON" evidence="2">
    <location>
        <begin position="42"/>
        <end position="156"/>
    </location>
</feature>
<dbReference type="GO" id="GO:0005507">
    <property type="term" value="F:copper ion binding"/>
    <property type="evidence" value="ECO:0007669"/>
    <property type="project" value="TreeGrafter"/>
</dbReference>
<evidence type="ECO:0000313" key="4">
    <source>
        <dbReference type="Proteomes" id="UP000708208"/>
    </source>
</evidence>
<dbReference type="GO" id="GO:0042421">
    <property type="term" value="P:norepinephrine biosynthetic process"/>
    <property type="evidence" value="ECO:0007669"/>
    <property type="project" value="TreeGrafter"/>
</dbReference>
<dbReference type="PANTHER" id="PTHR10157">
    <property type="entry name" value="DOPAMINE BETA HYDROXYLASE RELATED"/>
    <property type="match status" value="1"/>
</dbReference>